<evidence type="ECO:0000313" key="15">
    <source>
        <dbReference type="EMBL" id="CAG7718215.1"/>
    </source>
</evidence>
<evidence type="ECO:0000256" key="3">
    <source>
        <dbReference type="ARBA" id="ARBA00022538"/>
    </source>
</evidence>
<evidence type="ECO:0000256" key="1">
    <source>
        <dbReference type="ARBA" id="ARBA00004141"/>
    </source>
</evidence>
<dbReference type="GO" id="GO:0001508">
    <property type="term" value="P:action potential"/>
    <property type="evidence" value="ECO:0007669"/>
    <property type="project" value="TreeGrafter"/>
</dbReference>
<feature type="compositionally biased region" description="Polar residues" evidence="12">
    <location>
        <begin position="482"/>
        <end position="494"/>
    </location>
</feature>
<feature type="transmembrane region" description="Helical" evidence="13">
    <location>
        <begin position="343"/>
        <end position="364"/>
    </location>
</feature>
<evidence type="ECO:0000256" key="6">
    <source>
        <dbReference type="ARBA" id="ARBA00022882"/>
    </source>
</evidence>
<keyword evidence="7" id="KW-0630">Potassium</keyword>
<keyword evidence="11" id="KW-0407">Ion channel</keyword>
<accession>A0A8J2NXM3</accession>
<sequence>MVPRIIWTFYIEAFIVATFRYEWTEKYREWNVWLDLHKRTNRIHPGLENLLALPTKTKSITSPEIPISHDHQNCSRIRLNVGGRLYETQLRTLNRFPQTLLGNPERRLPYYDPAKQYYYFDRSRDCFENVLYYYQSGGRLLCPMDTSSDIFLNEIEFFDLGSDVIRKFQLDEGLDQEDENANIKLPISLIQRKLWLLLEYPTSSAQAKIVSIISVYVILISVVVFCLETMPIFKEREGYWYQNNDDPTDDEYDSIGITDPLAIVESICVVWFTAELLLRFASCPDKLNAGAKLAGPMKAKEATSLAVIRVIRLVRVFRIFKLSRHVKGLKILGWTLKASFNELGLLIFFLAIGVVLFSSALFFAEEAEDSIFPSIPSAFFWAVTTMTTVGYGDAVPRGVWGKVIGSLCAITGVLTLALPVPVMVSNFNYFYNQEISRSRSINDGMETHHVEMCCFLPGNGIHPDADKKNVTQPKTKKHGTNVAFSKNPYVSESDGSFYDAQRVSWDHPRSF</sequence>
<gene>
    <name evidence="15" type="ORF">AFUS01_LOCUS7626</name>
</gene>
<evidence type="ECO:0000313" key="16">
    <source>
        <dbReference type="Proteomes" id="UP000708208"/>
    </source>
</evidence>
<evidence type="ECO:0000256" key="12">
    <source>
        <dbReference type="SAM" id="MobiDB-lite"/>
    </source>
</evidence>
<evidence type="ECO:0000256" key="4">
    <source>
        <dbReference type="ARBA" id="ARBA00022692"/>
    </source>
</evidence>
<evidence type="ECO:0000256" key="11">
    <source>
        <dbReference type="ARBA" id="ARBA00023303"/>
    </source>
</evidence>
<dbReference type="PANTHER" id="PTHR11537">
    <property type="entry name" value="VOLTAGE-GATED POTASSIUM CHANNEL"/>
    <property type="match status" value="1"/>
</dbReference>
<comment type="caution">
    <text evidence="15">The sequence shown here is derived from an EMBL/GenBank/DDBJ whole genome shotgun (WGS) entry which is preliminary data.</text>
</comment>
<proteinExistence type="predicted"/>
<feature type="transmembrane region" description="Helical" evidence="13">
    <location>
        <begin position="403"/>
        <end position="424"/>
    </location>
</feature>
<keyword evidence="2" id="KW-0813">Transport</keyword>
<evidence type="ECO:0000256" key="10">
    <source>
        <dbReference type="ARBA" id="ARBA00023136"/>
    </source>
</evidence>
<feature type="domain" description="BTB" evidence="14">
    <location>
        <begin position="75"/>
        <end position="175"/>
    </location>
</feature>
<feature type="region of interest" description="Disordered" evidence="12">
    <location>
        <begin position="465"/>
        <end position="494"/>
    </location>
</feature>
<evidence type="ECO:0000256" key="2">
    <source>
        <dbReference type="ARBA" id="ARBA00022448"/>
    </source>
</evidence>
<keyword evidence="6" id="KW-0851">Voltage-gated channel</keyword>
<dbReference type="FunFam" id="1.10.287.70:FF:000002">
    <property type="entry name" value="Potassium voltage-gated channel subfamily a member"/>
    <property type="match status" value="1"/>
</dbReference>
<keyword evidence="4 13" id="KW-0812">Transmembrane</keyword>
<keyword evidence="16" id="KW-1185">Reference proteome</keyword>
<keyword evidence="9" id="KW-0406">Ion transport</keyword>
<evidence type="ECO:0000259" key="14">
    <source>
        <dbReference type="SMART" id="SM00225"/>
    </source>
</evidence>
<dbReference type="OrthoDB" id="415460at2759"/>
<evidence type="ECO:0000256" key="8">
    <source>
        <dbReference type="ARBA" id="ARBA00022989"/>
    </source>
</evidence>
<dbReference type="GO" id="GO:0051260">
    <property type="term" value="P:protein homooligomerization"/>
    <property type="evidence" value="ECO:0007669"/>
    <property type="project" value="InterPro"/>
</dbReference>
<comment type="subcellular location">
    <subcellularLocation>
        <location evidence="1">Membrane</location>
        <topology evidence="1">Multi-pass membrane protein</topology>
    </subcellularLocation>
</comment>
<keyword evidence="8 13" id="KW-1133">Transmembrane helix</keyword>
<dbReference type="InterPro" id="IPR005821">
    <property type="entry name" value="Ion_trans_dom"/>
</dbReference>
<dbReference type="Pfam" id="PF02214">
    <property type="entry name" value="BTB_2"/>
    <property type="match status" value="1"/>
</dbReference>
<keyword evidence="3" id="KW-0633">Potassium transport</keyword>
<dbReference type="Proteomes" id="UP000708208">
    <property type="component" value="Unassembled WGS sequence"/>
</dbReference>
<keyword evidence="10 13" id="KW-0472">Membrane</keyword>
<feature type="transmembrane region" description="Helical" evidence="13">
    <location>
        <begin position="209"/>
        <end position="227"/>
    </location>
</feature>
<dbReference type="InterPro" id="IPR000210">
    <property type="entry name" value="BTB/POZ_dom"/>
</dbReference>
<dbReference type="SMART" id="SM00225">
    <property type="entry name" value="BTB"/>
    <property type="match status" value="1"/>
</dbReference>
<dbReference type="EMBL" id="CAJVCH010051656">
    <property type="protein sequence ID" value="CAG7718215.1"/>
    <property type="molecule type" value="Genomic_DNA"/>
</dbReference>
<dbReference type="GO" id="GO:0008076">
    <property type="term" value="C:voltage-gated potassium channel complex"/>
    <property type="evidence" value="ECO:0007669"/>
    <property type="project" value="InterPro"/>
</dbReference>
<dbReference type="InterPro" id="IPR028325">
    <property type="entry name" value="VG_K_chnl"/>
</dbReference>
<evidence type="ECO:0000256" key="5">
    <source>
        <dbReference type="ARBA" id="ARBA00022826"/>
    </source>
</evidence>
<keyword evidence="5" id="KW-0631">Potassium channel</keyword>
<name>A0A8J2NXM3_9HEXA</name>
<dbReference type="GO" id="GO:0005251">
    <property type="term" value="F:delayed rectifier potassium channel activity"/>
    <property type="evidence" value="ECO:0007669"/>
    <property type="project" value="TreeGrafter"/>
</dbReference>
<dbReference type="PANTHER" id="PTHR11537:SF113">
    <property type="entry name" value="POTASSIUM VOLTAGE-GATED CHANNEL PROTEIN SHAKER"/>
    <property type="match status" value="1"/>
</dbReference>
<dbReference type="AlphaFoldDB" id="A0A8J2NXM3"/>
<protein>
    <recommendedName>
        <fullName evidence="14">BTB domain-containing protein</fullName>
    </recommendedName>
</protein>
<organism evidence="15 16">
    <name type="scientific">Allacma fusca</name>
    <dbReference type="NCBI Taxonomy" id="39272"/>
    <lineage>
        <taxon>Eukaryota</taxon>
        <taxon>Metazoa</taxon>
        <taxon>Ecdysozoa</taxon>
        <taxon>Arthropoda</taxon>
        <taxon>Hexapoda</taxon>
        <taxon>Collembola</taxon>
        <taxon>Symphypleona</taxon>
        <taxon>Sminthuridae</taxon>
        <taxon>Allacma</taxon>
    </lineage>
</organism>
<evidence type="ECO:0000256" key="7">
    <source>
        <dbReference type="ARBA" id="ARBA00022958"/>
    </source>
</evidence>
<feature type="transmembrane region" description="Helical" evidence="13">
    <location>
        <begin position="370"/>
        <end position="391"/>
    </location>
</feature>
<dbReference type="Pfam" id="PF00520">
    <property type="entry name" value="Ion_trans"/>
    <property type="match status" value="1"/>
</dbReference>
<reference evidence="15" key="1">
    <citation type="submission" date="2021-06" db="EMBL/GenBank/DDBJ databases">
        <authorList>
            <person name="Hodson N. C."/>
            <person name="Mongue J. A."/>
            <person name="Jaron S. K."/>
        </authorList>
    </citation>
    <scope>NUCLEOTIDE SEQUENCE</scope>
</reference>
<dbReference type="InterPro" id="IPR003131">
    <property type="entry name" value="T1-type_BTB"/>
</dbReference>
<evidence type="ECO:0000256" key="13">
    <source>
        <dbReference type="SAM" id="Phobius"/>
    </source>
</evidence>
<evidence type="ECO:0000256" key="9">
    <source>
        <dbReference type="ARBA" id="ARBA00023065"/>
    </source>
</evidence>